<dbReference type="SMART" id="SM00345">
    <property type="entry name" value="HTH_GNTR"/>
    <property type="match status" value="1"/>
</dbReference>
<evidence type="ECO:0000256" key="3">
    <source>
        <dbReference type="ARBA" id="ARBA00023125"/>
    </source>
</evidence>
<dbReference type="PANTHER" id="PTHR46577">
    <property type="entry name" value="HTH-TYPE TRANSCRIPTIONAL REGULATORY PROTEIN GABR"/>
    <property type="match status" value="1"/>
</dbReference>
<evidence type="ECO:0000259" key="5">
    <source>
        <dbReference type="PROSITE" id="PS50949"/>
    </source>
</evidence>
<dbReference type="STRING" id="546364.SAMN04489730_4707"/>
<dbReference type="PRINTS" id="PR00035">
    <property type="entry name" value="HTHGNTR"/>
</dbReference>
<dbReference type="InterPro" id="IPR036388">
    <property type="entry name" value="WH-like_DNA-bd_sf"/>
</dbReference>
<dbReference type="InterPro" id="IPR000524">
    <property type="entry name" value="Tscrpt_reg_HTH_GntR"/>
</dbReference>
<dbReference type="GO" id="GO:0003677">
    <property type="term" value="F:DNA binding"/>
    <property type="evidence" value="ECO:0007669"/>
    <property type="project" value="UniProtKB-KW"/>
</dbReference>
<dbReference type="Gene3D" id="1.10.10.10">
    <property type="entry name" value="Winged helix-like DNA-binding domain superfamily/Winged helix DNA-binding domain"/>
    <property type="match status" value="1"/>
</dbReference>
<sequence length="115" mass="12502">MLLRLDDRDPAPLHEKIASALRRALATGEVAVGERLPAARELAASLGVNMHTVLRAYAQLADEGLVAMRRGRGVTVLAAGPDRAELHHRIRALLDEARRLGIGREELVAMIGEVR</sequence>
<dbReference type="SUPFAM" id="SSF46785">
    <property type="entry name" value="Winged helix' DNA-binding domain"/>
    <property type="match status" value="1"/>
</dbReference>
<dbReference type="GO" id="GO:0003700">
    <property type="term" value="F:DNA-binding transcription factor activity"/>
    <property type="evidence" value="ECO:0007669"/>
    <property type="project" value="InterPro"/>
</dbReference>
<keyword evidence="1" id="KW-0663">Pyridoxal phosphate</keyword>
<keyword evidence="3 6" id="KW-0238">DNA-binding</keyword>
<dbReference type="Pfam" id="PF00392">
    <property type="entry name" value="GntR"/>
    <property type="match status" value="1"/>
</dbReference>
<dbReference type="InterPro" id="IPR051446">
    <property type="entry name" value="HTH_trans_reg/aminotransferase"/>
</dbReference>
<reference evidence="7" key="1">
    <citation type="submission" date="2016-11" db="EMBL/GenBank/DDBJ databases">
        <authorList>
            <person name="Varghese N."/>
            <person name="Submissions S."/>
        </authorList>
    </citation>
    <scope>NUCLEOTIDE SEQUENCE [LARGE SCALE GENOMIC DNA]</scope>
    <source>
        <strain evidence="7">DSM 44671</strain>
    </source>
</reference>
<proteinExistence type="predicted"/>
<evidence type="ECO:0000313" key="6">
    <source>
        <dbReference type="EMBL" id="SFW79308.1"/>
    </source>
</evidence>
<dbReference type="CDD" id="cd07377">
    <property type="entry name" value="WHTH_GntR"/>
    <property type="match status" value="1"/>
</dbReference>
<keyword evidence="7" id="KW-1185">Reference proteome</keyword>
<evidence type="ECO:0000256" key="1">
    <source>
        <dbReference type="ARBA" id="ARBA00022898"/>
    </source>
</evidence>
<organism evidence="6 7">
    <name type="scientific">Amycolatopsis australiensis</name>
    <dbReference type="NCBI Taxonomy" id="546364"/>
    <lineage>
        <taxon>Bacteria</taxon>
        <taxon>Bacillati</taxon>
        <taxon>Actinomycetota</taxon>
        <taxon>Actinomycetes</taxon>
        <taxon>Pseudonocardiales</taxon>
        <taxon>Pseudonocardiaceae</taxon>
        <taxon>Amycolatopsis</taxon>
    </lineage>
</organism>
<accession>A0A1K1S5G0</accession>
<evidence type="ECO:0000256" key="2">
    <source>
        <dbReference type="ARBA" id="ARBA00023015"/>
    </source>
</evidence>
<keyword evidence="4" id="KW-0804">Transcription</keyword>
<dbReference type="EMBL" id="FPJG01000006">
    <property type="protein sequence ID" value="SFW79308.1"/>
    <property type="molecule type" value="Genomic_DNA"/>
</dbReference>
<protein>
    <submittedName>
        <fullName evidence="6">DNA-binding transcriptional regulator YhcF, GntR family</fullName>
    </submittedName>
</protein>
<dbReference type="RefSeq" id="WP_072478289.1">
    <property type="nucleotide sequence ID" value="NZ_FPJG01000006.1"/>
</dbReference>
<dbReference type="InterPro" id="IPR036390">
    <property type="entry name" value="WH_DNA-bd_sf"/>
</dbReference>
<dbReference type="PANTHER" id="PTHR46577:SF1">
    <property type="entry name" value="HTH-TYPE TRANSCRIPTIONAL REGULATORY PROTEIN GABR"/>
    <property type="match status" value="1"/>
</dbReference>
<dbReference type="AlphaFoldDB" id="A0A1K1S5G0"/>
<evidence type="ECO:0000256" key="4">
    <source>
        <dbReference type="ARBA" id="ARBA00023163"/>
    </source>
</evidence>
<gene>
    <name evidence="6" type="ORF">SAMN04489730_4707</name>
</gene>
<keyword evidence="2" id="KW-0805">Transcription regulation</keyword>
<name>A0A1K1S5G0_9PSEU</name>
<dbReference type="OrthoDB" id="3192286at2"/>
<evidence type="ECO:0000313" key="7">
    <source>
        <dbReference type="Proteomes" id="UP000182740"/>
    </source>
</evidence>
<feature type="domain" description="HTH gntR-type" evidence="5">
    <location>
        <begin position="11"/>
        <end position="79"/>
    </location>
</feature>
<dbReference type="Proteomes" id="UP000182740">
    <property type="component" value="Unassembled WGS sequence"/>
</dbReference>
<dbReference type="PROSITE" id="PS50949">
    <property type="entry name" value="HTH_GNTR"/>
    <property type="match status" value="1"/>
</dbReference>